<dbReference type="RefSeq" id="WP_189899370.1">
    <property type="nucleotide sequence ID" value="NZ_BNBC01000008.1"/>
</dbReference>
<gene>
    <name evidence="1" type="ORF">GCM10014715_23970</name>
</gene>
<organism evidence="1 2">
    <name type="scientific">Streptomyces spiralis</name>
    <dbReference type="NCBI Taxonomy" id="66376"/>
    <lineage>
        <taxon>Bacteria</taxon>
        <taxon>Bacillati</taxon>
        <taxon>Actinomycetota</taxon>
        <taxon>Actinomycetes</taxon>
        <taxon>Kitasatosporales</taxon>
        <taxon>Streptomycetaceae</taxon>
        <taxon>Streptomyces</taxon>
    </lineage>
</organism>
<sequence length="54" mass="6010">MEPFAALHGLGMIVAITKRIRSREGSLRLTLAPATIAKIFNGKITNWTTRRSRS</sequence>
<reference evidence="1" key="1">
    <citation type="journal article" date="2014" name="Int. J. Syst. Evol. Microbiol.">
        <title>Complete genome sequence of Corynebacterium casei LMG S-19264T (=DSM 44701T), isolated from a smear-ripened cheese.</title>
        <authorList>
            <consortium name="US DOE Joint Genome Institute (JGI-PGF)"/>
            <person name="Walter F."/>
            <person name="Albersmeier A."/>
            <person name="Kalinowski J."/>
            <person name="Ruckert C."/>
        </authorList>
    </citation>
    <scope>NUCLEOTIDE SEQUENCE</scope>
    <source>
        <strain evidence="1">JCM 3302</strain>
    </source>
</reference>
<evidence type="ECO:0000313" key="1">
    <source>
        <dbReference type="EMBL" id="GHE69315.1"/>
    </source>
</evidence>
<dbReference type="AlphaFoldDB" id="A0A919DQH1"/>
<protein>
    <submittedName>
        <fullName evidence="1">Uncharacterized protein</fullName>
    </submittedName>
</protein>
<reference evidence="1" key="2">
    <citation type="submission" date="2020-09" db="EMBL/GenBank/DDBJ databases">
        <authorList>
            <person name="Sun Q."/>
            <person name="Ohkuma M."/>
        </authorList>
    </citation>
    <scope>NUCLEOTIDE SEQUENCE</scope>
    <source>
        <strain evidence="1">JCM 3302</strain>
    </source>
</reference>
<comment type="caution">
    <text evidence="1">The sequence shown here is derived from an EMBL/GenBank/DDBJ whole genome shotgun (WGS) entry which is preliminary data.</text>
</comment>
<keyword evidence="2" id="KW-1185">Reference proteome</keyword>
<evidence type="ECO:0000313" key="2">
    <source>
        <dbReference type="Proteomes" id="UP000641386"/>
    </source>
</evidence>
<dbReference type="Proteomes" id="UP000641386">
    <property type="component" value="Unassembled WGS sequence"/>
</dbReference>
<dbReference type="EMBL" id="BNBC01000008">
    <property type="protein sequence ID" value="GHE69315.1"/>
    <property type="molecule type" value="Genomic_DNA"/>
</dbReference>
<proteinExistence type="predicted"/>
<name>A0A919DQH1_9ACTN</name>
<accession>A0A919DQH1</accession>